<comment type="caution">
    <text evidence="1">The sequence shown here is derived from an EMBL/GenBank/DDBJ whole genome shotgun (WGS) entry which is preliminary data.</text>
</comment>
<sequence>MARKFNPFSFKYIRQRLRKSLLLFQSQPIASQPGGDSPAQRLPPEILIIILSPLAEPIFVSALSYSGLLFPTFTEEQVNVPKPDKALKDLLNALRVCRAWNLAGTRLLYSSPYLTSQKRVRLFNRSLQSNPSLGNLVDQVFILQRLFGDKPWFPTTRDPRKDSERKDMMASLRRCPGVKKMTITAFHNQQNPIFWPWDDSFLEETTLGSHLQELAVYGDALPTPKSTPLDPMGRLSLPCLEILSLSQLSLESNHEFPKLPKLHTLRISYPHKCGPPEKWQLRIDASRFPSLQKLTLNEINAPIIIDEEILPQLNQLLLFGKEENDIFKKWGHTASLEGVRDLTMDLSRYLPGQFKPTKFPKQMESLTLFFSYKSDRASNAYLVKAYALDDLNEVFAAATKDCAKLKDVSIMCRGFDDLDAKEFDELVVKLRTICEMKEISLKANYYGLDDYLDFWFRY</sequence>
<dbReference type="Proteomes" id="UP001212997">
    <property type="component" value="Unassembled WGS sequence"/>
</dbReference>
<dbReference type="InterPro" id="IPR032675">
    <property type="entry name" value="LRR_dom_sf"/>
</dbReference>
<proteinExistence type="predicted"/>
<evidence type="ECO:0008006" key="3">
    <source>
        <dbReference type="Google" id="ProtNLM"/>
    </source>
</evidence>
<organism evidence="1 2">
    <name type="scientific">Meripilus lineatus</name>
    <dbReference type="NCBI Taxonomy" id="2056292"/>
    <lineage>
        <taxon>Eukaryota</taxon>
        <taxon>Fungi</taxon>
        <taxon>Dikarya</taxon>
        <taxon>Basidiomycota</taxon>
        <taxon>Agaricomycotina</taxon>
        <taxon>Agaricomycetes</taxon>
        <taxon>Polyporales</taxon>
        <taxon>Meripilaceae</taxon>
        <taxon>Meripilus</taxon>
    </lineage>
</organism>
<gene>
    <name evidence="1" type="ORF">NLI96_g156</name>
</gene>
<keyword evidence="2" id="KW-1185">Reference proteome</keyword>
<evidence type="ECO:0000313" key="2">
    <source>
        <dbReference type="Proteomes" id="UP001212997"/>
    </source>
</evidence>
<dbReference type="EMBL" id="JANAWD010000002">
    <property type="protein sequence ID" value="KAJ3492255.1"/>
    <property type="molecule type" value="Genomic_DNA"/>
</dbReference>
<name>A0AAD5VF09_9APHY</name>
<dbReference type="AlphaFoldDB" id="A0AAD5VF09"/>
<protein>
    <recommendedName>
        <fullName evidence="3">F-box domain-containing protein</fullName>
    </recommendedName>
</protein>
<evidence type="ECO:0000313" key="1">
    <source>
        <dbReference type="EMBL" id="KAJ3492255.1"/>
    </source>
</evidence>
<accession>A0AAD5VF09</accession>
<dbReference type="Gene3D" id="3.80.10.10">
    <property type="entry name" value="Ribonuclease Inhibitor"/>
    <property type="match status" value="1"/>
</dbReference>
<dbReference type="SUPFAM" id="SSF52058">
    <property type="entry name" value="L domain-like"/>
    <property type="match status" value="1"/>
</dbReference>
<reference evidence="1" key="1">
    <citation type="submission" date="2022-07" db="EMBL/GenBank/DDBJ databases">
        <title>Genome Sequence of Physisporinus lineatus.</title>
        <authorList>
            <person name="Buettner E."/>
        </authorList>
    </citation>
    <scope>NUCLEOTIDE SEQUENCE</scope>
    <source>
        <strain evidence="1">VT162</strain>
    </source>
</reference>